<dbReference type="EMBL" id="SIRE01000013">
    <property type="protein sequence ID" value="TBL76474.1"/>
    <property type="molecule type" value="Genomic_DNA"/>
</dbReference>
<comment type="function">
    <text evidence="5">Catalyzes the deamination of various vicinal amino-alcohols to oxo compounds. Allows this organism to utilize ethanolamine as the sole source of nitrogen and carbon in the presence of external vitamin B12.</text>
</comment>
<dbReference type="InterPro" id="IPR009246">
    <property type="entry name" value="EutC"/>
</dbReference>
<evidence type="ECO:0000256" key="2">
    <source>
        <dbReference type="ARBA" id="ARBA00023239"/>
    </source>
</evidence>
<proteinExistence type="inferred from homology"/>
<sequence>MNEGLIETITTIILEKINSRQDVSAAAPSKETPKQADGMVKVWNHLQSAPESRESYPLVQTALPPILSPQKLQRDQGGKVNIWDHRTFPEPSEEKESLVNQHDEVLPELQTRLGIDEPHNKEELLHLVRKTPARIGIGRAGLRPKTEVWLKFRLDHAAAVDAVYGEVSPELLKSLDLFTVETRVSDKEEYIRRPDLGRRLSDEAIQTISNRCEMEPQVQIIVSNGLSAQAIEKNAEDVLLSLQQSLKSLGLRYGTPFYIQKGRVAVMDEVGELLRPEVIVFLIGERPGLLSAESLSAYMCYKPRKGTIEAERMVISNIHSGGIPPVEAGAYLGSVVEKMVKYKASGISLVQKEASVSDAGQN</sequence>
<dbReference type="InterPro" id="IPR042255">
    <property type="entry name" value="EutC_N"/>
</dbReference>
<keyword evidence="3 5" id="KW-0170">Cobalt</keyword>
<dbReference type="GO" id="GO:0046336">
    <property type="term" value="P:ethanolamine catabolic process"/>
    <property type="evidence" value="ECO:0007669"/>
    <property type="project" value="UniProtKB-UniRule"/>
</dbReference>
<dbReference type="GO" id="GO:0006520">
    <property type="term" value="P:amino acid metabolic process"/>
    <property type="evidence" value="ECO:0007669"/>
    <property type="project" value="InterPro"/>
</dbReference>
<evidence type="ECO:0000256" key="4">
    <source>
        <dbReference type="ARBA" id="ARBA00024446"/>
    </source>
</evidence>
<comment type="similarity">
    <text evidence="5">Belongs to the EutC family.</text>
</comment>
<keyword evidence="1 5" id="KW-0846">Cobalamin</keyword>
<evidence type="ECO:0000256" key="3">
    <source>
        <dbReference type="ARBA" id="ARBA00023285"/>
    </source>
</evidence>
<feature type="binding site" evidence="5">
    <location>
        <position position="264"/>
    </location>
    <ligand>
        <name>adenosylcob(III)alamin</name>
        <dbReference type="ChEBI" id="CHEBI:18408"/>
    </ligand>
</feature>
<dbReference type="Pfam" id="PF05985">
    <property type="entry name" value="EutC"/>
    <property type="match status" value="1"/>
</dbReference>
<dbReference type="NCBIfam" id="NF003971">
    <property type="entry name" value="PRK05465.1"/>
    <property type="match status" value="1"/>
</dbReference>
<dbReference type="RefSeq" id="WP_131014948.1">
    <property type="nucleotide sequence ID" value="NZ_SIRE01000013.1"/>
</dbReference>
<dbReference type="PANTHER" id="PTHR39330">
    <property type="entry name" value="ETHANOLAMINE AMMONIA-LYASE LIGHT CHAIN"/>
    <property type="match status" value="1"/>
</dbReference>
<comment type="cofactor">
    <cofactor evidence="5">
        <name>adenosylcob(III)alamin</name>
        <dbReference type="ChEBI" id="CHEBI:18408"/>
    </cofactor>
    <text evidence="5">Binds between the large and small subunits.</text>
</comment>
<dbReference type="GO" id="GO:0009350">
    <property type="term" value="C:ethanolamine ammonia-lyase complex"/>
    <property type="evidence" value="ECO:0007669"/>
    <property type="project" value="UniProtKB-UniRule"/>
</dbReference>
<dbReference type="EC" id="4.3.1.7" evidence="5"/>
<accession>A0A4Q9DRW9</accession>
<dbReference type="AlphaFoldDB" id="A0A4Q9DRW9"/>
<dbReference type="OrthoDB" id="114248at2"/>
<dbReference type="GO" id="GO:0008851">
    <property type="term" value="F:ethanolamine ammonia-lyase activity"/>
    <property type="evidence" value="ECO:0007669"/>
    <property type="project" value="UniProtKB-UniRule"/>
</dbReference>
<protein>
    <recommendedName>
        <fullName evidence="5">Ethanolamine ammonia-lyase small subunit</fullName>
        <shortName evidence="5">EAL small subunit</shortName>
        <ecNumber evidence="5">4.3.1.7</ecNumber>
    </recommendedName>
</protein>
<dbReference type="Gene3D" id="3.40.50.11240">
    <property type="entry name" value="Ethanolamine ammonia-lyase light chain (EutC)"/>
    <property type="match status" value="1"/>
</dbReference>
<dbReference type="GO" id="GO:0031471">
    <property type="term" value="C:ethanolamine degradation polyhedral organelle"/>
    <property type="evidence" value="ECO:0007669"/>
    <property type="project" value="UniProtKB-UniRule"/>
</dbReference>
<comment type="subunit">
    <text evidence="5">The basic unit is a heterodimer which dimerizes to form tetramers. The heterotetramers trimerize; 6 large subunits form a core ring with 6 small subunits projecting outwards.</text>
</comment>
<evidence type="ECO:0000256" key="1">
    <source>
        <dbReference type="ARBA" id="ARBA00022628"/>
    </source>
</evidence>
<dbReference type="GO" id="GO:0031419">
    <property type="term" value="F:cobalamin binding"/>
    <property type="evidence" value="ECO:0007669"/>
    <property type="project" value="UniProtKB-UniRule"/>
</dbReference>
<dbReference type="Gene3D" id="1.10.30.40">
    <property type="entry name" value="Ethanolamine ammonia-lyase light chain (EutC), N-terminal domain"/>
    <property type="match status" value="1"/>
</dbReference>
<comment type="catalytic activity">
    <reaction evidence="5">
        <text>ethanolamine = acetaldehyde + NH4(+)</text>
        <dbReference type="Rhea" id="RHEA:15313"/>
        <dbReference type="ChEBI" id="CHEBI:15343"/>
        <dbReference type="ChEBI" id="CHEBI:28938"/>
        <dbReference type="ChEBI" id="CHEBI:57603"/>
        <dbReference type="EC" id="4.3.1.7"/>
    </reaction>
</comment>
<comment type="subcellular location">
    <subcellularLocation>
        <location evidence="5">Bacterial microcompartment</location>
    </subcellularLocation>
</comment>
<keyword evidence="7" id="KW-1185">Reference proteome</keyword>
<organism evidence="6 7">
    <name type="scientific">Paenibacillus thalictri</name>
    <dbReference type="NCBI Taxonomy" id="2527873"/>
    <lineage>
        <taxon>Bacteria</taxon>
        <taxon>Bacillati</taxon>
        <taxon>Bacillota</taxon>
        <taxon>Bacilli</taxon>
        <taxon>Bacillales</taxon>
        <taxon>Paenibacillaceae</taxon>
        <taxon>Paenibacillus</taxon>
    </lineage>
</organism>
<comment type="pathway">
    <text evidence="5">Amine and polyamine degradation; ethanolamine degradation.</text>
</comment>
<reference evidence="6 7" key="1">
    <citation type="submission" date="2019-02" db="EMBL/GenBank/DDBJ databases">
        <title>Paenibacillus sp. nov., isolated from surface-sterilized tissue of Thalictrum simplex L.</title>
        <authorList>
            <person name="Tuo L."/>
        </authorList>
    </citation>
    <scope>NUCLEOTIDE SEQUENCE [LARGE SCALE GENOMIC DNA]</scope>
    <source>
        <strain evidence="6 7">N2SHLJ1</strain>
    </source>
</reference>
<evidence type="ECO:0000313" key="6">
    <source>
        <dbReference type="EMBL" id="TBL76474.1"/>
    </source>
</evidence>
<name>A0A4Q9DRW9_9BACL</name>
<dbReference type="HAMAP" id="MF_00601">
    <property type="entry name" value="EutC"/>
    <property type="match status" value="1"/>
</dbReference>
<gene>
    <name evidence="5" type="primary">eutC</name>
    <name evidence="6" type="ORF">EYB31_18740</name>
</gene>
<dbReference type="PANTHER" id="PTHR39330:SF1">
    <property type="entry name" value="ETHANOLAMINE AMMONIA-LYASE SMALL SUBUNIT"/>
    <property type="match status" value="1"/>
</dbReference>
<keyword evidence="4 5" id="KW-1283">Bacterial microcompartment</keyword>
<evidence type="ECO:0000313" key="7">
    <source>
        <dbReference type="Proteomes" id="UP000293142"/>
    </source>
</evidence>
<evidence type="ECO:0000256" key="5">
    <source>
        <dbReference type="HAMAP-Rule" id="MF_00601"/>
    </source>
</evidence>
<feature type="binding site" evidence="5">
    <location>
        <position position="285"/>
    </location>
    <ligand>
        <name>adenosylcob(III)alamin</name>
        <dbReference type="ChEBI" id="CHEBI:18408"/>
    </ligand>
</feature>
<dbReference type="UniPathway" id="UPA00560"/>
<dbReference type="Proteomes" id="UP000293142">
    <property type="component" value="Unassembled WGS sequence"/>
</dbReference>
<keyword evidence="2 5" id="KW-0456">Lyase</keyword>
<comment type="caution">
    <text evidence="6">The sequence shown here is derived from an EMBL/GenBank/DDBJ whole genome shotgun (WGS) entry which is preliminary data.</text>
</comment>
<dbReference type="InterPro" id="IPR042251">
    <property type="entry name" value="EutC_C"/>
</dbReference>